<reference evidence="1 2" key="1">
    <citation type="submission" date="2020-08" db="EMBL/GenBank/DDBJ databases">
        <title>Sequencing the genomes of 1000 actinobacteria strains.</title>
        <authorList>
            <person name="Klenk H.-P."/>
        </authorList>
    </citation>
    <scope>NUCLEOTIDE SEQUENCE [LARGE SCALE GENOMIC DNA]</scope>
    <source>
        <strain evidence="1 2">DSM 44230</strain>
    </source>
</reference>
<comment type="caution">
    <text evidence="1">The sequence shown here is derived from an EMBL/GenBank/DDBJ whole genome shotgun (WGS) entry which is preliminary data.</text>
</comment>
<protein>
    <submittedName>
        <fullName evidence="1">Ribosomally synthesized peptide (Plantazolicin-class)</fullName>
    </submittedName>
</protein>
<accession>A0A7W7CGK2</accession>
<dbReference type="EMBL" id="JACHMH010000001">
    <property type="protein sequence ID" value="MBB4680831.1"/>
    <property type="molecule type" value="Genomic_DNA"/>
</dbReference>
<evidence type="ECO:0000313" key="1">
    <source>
        <dbReference type="EMBL" id="MBB4680831.1"/>
    </source>
</evidence>
<keyword evidence="2" id="KW-1185">Reference proteome</keyword>
<proteinExistence type="predicted"/>
<organism evidence="1 2">
    <name type="scientific">Crossiella cryophila</name>
    <dbReference type="NCBI Taxonomy" id="43355"/>
    <lineage>
        <taxon>Bacteria</taxon>
        <taxon>Bacillati</taxon>
        <taxon>Actinomycetota</taxon>
        <taxon>Actinomycetes</taxon>
        <taxon>Pseudonocardiales</taxon>
        <taxon>Pseudonocardiaceae</taxon>
        <taxon>Crossiella</taxon>
    </lineage>
</organism>
<dbReference type="RefSeq" id="WP_281403268.1">
    <property type="nucleotide sequence ID" value="NZ_BAAAUI010000057.1"/>
</dbReference>
<dbReference type="Proteomes" id="UP000533598">
    <property type="component" value="Unassembled WGS sequence"/>
</dbReference>
<evidence type="ECO:0000313" key="2">
    <source>
        <dbReference type="Proteomes" id="UP000533598"/>
    </source>
</evidence>
<dbReference type="AlphaFoldDB" id="A0A7W7CGK2"/>
<sequence length="44" mass="4685">MQELLNKVEIPSITITTHGQESNLFEPTAARCTSTIPCCCCSGG</sequence>
<name>A0A7W7CGK2_9PSEU</name>
<gene>
    <name evidence="1" type="ORF">HNR67_006949</name>
</gene>